<protein>
    <submittedName>
        <fullName evidence="1">EPS-associated transcriptional regulator, MarR family</fullName>
    </submittedName>
</protein>
<accession>K6GG18</accession>
<dbReference type="Proteomes" id="UP000010310">
    <property type="component" value="Unassembled WGS sequence"/>
</dbReference>
<evidence type="ECO:0000313" key="1">
    <source>
        <dbReference type="EMBL" id="EKO36011.1"/>
    </source>
</evidence>
<dbReference type="InterPro" id="IPR026433">
    <property type="entry name" value="MarR_EPS"/>
</dbReference>
<comment type="caution">
    <text evidence="1">The sequence shown here is derived from an EMBL/GenBank/DDBJ whole genome shotgun (WGS) entry which is preliminary data.</text>
</comment>
<dbReference type="InterPro" id="IPR036390">
    <property type="entry name" value="WH_DNA-bd_sf"/>
</dbReference>
<organism evidence="1 2">
    <name type="scientific">SAR86 cluster bacterium SAR86E</name>
    <dbReference type="NCBI Taxonomy" id="1208365"/>
    <lineage>
        <taxon>Bacteria</taxon>
        <taxon>Pseudomonadati</taxon>
        <taxon>Pseudomonadota</taxon>
        <taxon>Gammaproteobacteria</taxon>
        <taxon>SAR86 cluster</taxon>
    </lineage>
</organism>
<dbReference type="NCBIfam" id="TIGR04176">
    <property type="entry name" value="MarR_EPS"/>
    <property type="match status" value="1"/>
</dbReference>
<dbReference type="Gene3D" id="1.10.10.10">
    <property type="entry name" value="Winged helix-like DNA-binding domain superfamily/Winged helix DNA-binding domain"/>
    <property type="match status" value="1"/>
</dbReference>
<evidence type="ECO:0000313" key="2">
    <source>
        <dbReference type="Proteomes" id="UP000010310"/>
    </source>
</evidence>
<dbReference type="STRING" id="1208365.B273_0625"/>
<dbReference type="EMBL" id="AMWX01000012">
    <property type="protein sequence ID" value="EKO36011.1"/>
    <property type="molecule type" value="Genomic_DNA"/>
</dbReference>
<dbReference type="SUPFAM" id="SSF46785">
    <property type="entry name" value="Winged helix' DNA-binding domain"/>
    <property type="match status" value="1"/>
</dbReference>
<dbReference type="PATRIC" id="fig|1208365.4.peg.1217"/>
<dbReference type="Pfam" id="PF13412">
    <property type="entry name" value="HTH_24"/>
    <property type="match status" value="1"/>
</dbReference>
<name>K6GG18_9GAMM</name>
<gene>
    <name evidence="1" type="ORF">B273_0625</name>
</gene>
<dbReference type="AlphaFoldDB" id="K6GG18"/>
<reference evidence="1 2" key="1">
    <citation type="submission" date="2012-09" db="EMBL/GenBank/DDBJ databases">
        <authorList>
            <person name="Dupont C.L."/>
            <person name="Rusch D.B."/>
            <person name="Lombardo M.-J."/>
            <person name="Novotny M."/>
            <person name="Yee-Greenbaum J."/>
            <person name="Laskin R."/>
        </authorList>
    </citation>
    <scope>NUCLEOTIDE SEQUENCE [LARGE SCALE GENOMIC DNA]</scope>
    <source>
        <strain evidence="1">SAR86E</strain>
    </source>
</reference>
<proteinExistence type="predicted"/>
<keyword evidence="2" id="KW-1185">Reference proteome</keyword>
<sequence>MNKKITEDVLEVMHLIQQDSHTSQRKLSTKSGLSLGKVNYCLKALIDVGFIKIENFTNSKKKLNYMYIITPKGIREKTAITKEFIAKKQVEFDQLSVYLNKK</sequence>
<dbReference type="InterPro" id="IPR036388">
    <property type="entry name" value="WH-like_DNA-bd_sf"/>
</dbReference>